<dbReference type="OrthoDB" id="5125396at2"/>
<keyword evidence="1" id="KW-0472">Membrane</keyword>
<feature type="transmembrane region" description="Helical" evidence="1">
    <location>
        <begin position="12"/>
        <end position="29"/>
    </location>
</feature>
<organism evidence="2 3">
    <name type="scientific">Subtercola vilae</name>
    <dbReference type="NCBI Taxonomy" id="2056433"/>
    <lineage>
        <taxon>Bacteria</taxon>
        <taxon>Bacillati</taxon>
        <taxon>Actinomycetota</taxon>
        <taxon>Actinomycetes</taxon>
        <taxon>Micrococcales</taxon>
        <taxon>Microbacteriaceae</taxon>
        <taxon>Subtercola</taxon>
    </lineage>
</organism>
<comment type="caution">
    <text evidence="2">The sequence shown here is derived from an EMBL/GenBank/DDBJ whole genome shotgun (WGS) entry which is preliminary data.</text>
</comment>
<feature type="transmembrane region" description="Helical" evidence="1">
    <location>
        <begin position="35"/>
        <end position="55"/>
    </location>
</feature>
<gene>
    <name evidence="2" type="ORF">D4765_10890</name>
</gene>
<evidence type="ECO:0000256" key="1">
    <source>
        <dbReference type="SAM" id="Phobius"/>
    </source>
</evidence>
<name>A0A4T2BUV9_9MICO</name>
<protein>
    <submittedName>
        <fullName evidence="2">Uncharacterized protein</fullName>
    </submittedName>
</protein>
<dbReference type="EMBL" id="QYRT01000019">
    <property type="protein sequence ID" value="TIH35563.1"/>
    <property type="molecule type" value="Genomic_DNA"/>
</dbReference>
<reference evidence="2 3" key="1">
    <citation type="journal article" date="2019" name="Microorganisms">
        <title>Systematic Affiliation and Genome Analysis of Subtercola vilae DB165(T) with Particular Emphasis on Cold Adaptation of an Isolate from a High-Altitude Cold Volcano Lake.</title>
        <authorList>
            <person name="Villalobos A.S."/>
            <person name="Wiese J."/>
            <person name="Imhoff J.F."/>
            <person name="Dorador C."/>
            <person name="Keller A."/>
            <person name="Hentschel U."/>
        </authorList>
    </citation>
    <scope>NUCLEOTIDE SEQUENCE [LARGE SCALE GENOMIC DNA]</scope>
    <source>
        <strain evidence="2 3">DB165</strain>
    </source>
</reference>
<sequence length="218" mass="22390">MTSRAARVLRGLISAGVSVFVAALSHVAAGGMAPGTVGLALALAVSSLVCVALAGKRLSLPRLALSVAFSQVALHLLFTVGAGSAALSPSEPMTGEMAGMSHGSALVSMLFDQSAAGAASIGAGSAMQPCSWMWLAHAVAALVTIVALRRGELAFWGLYNSAALRVRRFRQLVFVEPATPDARAVPHGTRAPDHPLDLGVFLGSLRHRGPPVWQHVSA</sequence>
<evidence type="ECO:0000313" key="3">
    <source>
        <dbReference type="Proteomes" id="UP000306192"/>
    </source>
</evidence>
<dbReference type="Proteomes" id="UP000306192">
    <property type="component" value="Unassembled WGS sequence"/>
</dbReference>
<keyword evidence="3" id="KW-1185">Reference proteome</keyword>
<dbReference type="RefSeq" id="WP_136642324.1">
    <property type="nucleotide sequence ID" value="NZ_QYRT01000019.1"/>
</dbReference>
<keyword evidence="1" id="KW-1133">Transmembrane helix</keyword>
<feature type="transmembrane region" description="Helical" evidence="1">
    <location>
        <begin position="67"/>
        <end position="87"/>
    </location>
</feature>
<proteinExistence type="predicted"/>
<keyword evidence="1" id="KW-0812">Transmembrane</keyword>
<dbReference type="AlphaFoldDB" id="A0A4T2BUV9"/>
<accession>A0A4T2BUV9</accession>
<evidence type="ECO:0000313" key="2">
    <source>
        <dbReference type="EMBL" id="TIH35563.1"/>
    </source>
</evidence>